<dbReference type="SUPFAM" id="SSF103481">
    <property type="entry name" value="Multidrug resistance efflux transporter EmrE"/>
    <property type="match status" value="1"/>
</dbReference>
<dbReference type="InterPro" id="IPR037185">
    <property type="entry name" value="EmrE-like"/>
</dbReference>
<gene>
    <name evidence="8" type="ORF">Gotri_020548</name>
</gene>
<reference evidence="8 9" key="1">
    <citation type="journal article" date="2019" name="Genome Biol. Evol.">
        <title>Insights into the evolution of the New World diploid cottons (Gossypium, subgenus Houzingenia) based on genome sequencing.</title>
        <authorList>
            <person name="Grover C.E."/>
            <person name="Arick M.A. 2nd"/>
            <person name="Thrash A."/>
            <person name="Conover J.L."/>
            <person name="Sanders W.S."/>
            <person name="Peterson D.G."/>
            <person name="Frelichowski J.E."/>
            <person name="Scheffler J.A."/>
            <person name="Scheffler B.E."/>
            <person name="Wendel J.F."/>
        </authorList>
    </citation>
    <scope>NUCLEOTIDE SEQUENCE [LARGE SCALE GENOMIC DNA]</scope>
    <source>
        <strain evidence="8">8</strain>
        <tissue evidence="8">Leaf</tissue>
    </source>
</reference>
<evidence type="ECO:0000259" key="7">
    <source>
        <dbReference type="Pfam" id="PF00892"/>
    </source>
</evidence>
<dbReference type="AlphaFoldDB" id="A0A7J9DA17"/>
<evidence type="ECO:0000256" key="2">
    <source>
        <dbReference type="ARBA" id="ARBA00007635"/>
    </source>
</evidence>
<accession>A0A7J9DA17</accession>
<feature type="domain" description="EamA" evidence="7">
    <location>
        <begin position="94"/>
        <end position="227"/>
    </location>
</feature>
<feature type="transmembrane region" description="Helical" evidence="6">
    <location>
        <begin position="282"/>
        <end position="304"/>
    </location>
</feature>
<dbReference type="Proteomes" id="UP000593568">
    <property type="component" value="Unassembled WGS sequence"/>
</dbReference>
<keyword evidence="3 6" id="KW-0812">Transmembrane</keyword>
<feature type="transmembrane region" description="Helical" evidence="6">
    <location>
        <begin position="210"/>
        <end position="231"/>
    </location>
</feature>
<evidence type="ECO:0000256" key="5">
    <source>
        <dbReference type="ARBA" id="ARBA00023136"/>
    </source>
</evidence>
<dbReference type="GO" id="GO:0016020">
    <property type="term" value="C:membrane"/>
    <property type="evidence" value="ECO:0007669"/>
    <property type="project" value="UniProtKB-SubCell"/>
</dbReference>
<name>A0A7J9DA17_9ROSI</name>
<feature type="transmembrane region" description="Helical" evidence="6">
    <location>
        <begin position="185"/>
        <end position="204"/>
    </location>
</feature>
<dbReference type="InterPro" id="IPR000620">
    <property type="entry name" value="EamA_dom"/>
</dbReference>
<keyword evidence="4 6" id="KW-1133">Transmembrane helix</keyword>
<comment type="subcellular location">
    <subcellularLocation>
        <location evidence="1">Membrane</location>
        <topology evidence="1">Multi-pass membrane protein</topology>
    </subcellularLocation>
</comment>
<sequence length="425" mass="47089">MIMSASAFTTDGADHAVELVVLENPESATDGGLAVPSKEIIPLLSQAERPKINIFKDFRSREKPLEQVIKNITEAEISLLSQLSFWVWKGSRYSGLVCMALSSIIYFVMEVLSDKFNAQSIPLFETAFTRCTVTLILSCLWLRISGQPLFEATHPWSPLVLRALLGSLSLPSFVYCIQRIPFSQALVLGFTTPIFASIMAKIILNEKLKIADIVGLICSFFGMLFIFKMLYTRRLLKAEEASVISFMRSHHIYIALIGLFSSITSGISYCLIKAAAKASDQPVLTVFSFGILASPATGICSFAFEEFVLPSRYSLFLMLILGTLSFLAEVFLARGLQLEKVGKAVNVQFTEVYTLSFSLNCWEFVSANSFSPYIACDICFQVALSQLWGICTSRMSWSFGQLAGCLLILISVTCTMYIGPDKDNE</sequence>
<dbReference type="PANTHER" id="PTHR22911:SF6">
    <property type="entry name" value="SOLUTE CARRIER FAMILY 35 MEMBER G1"/>
    <property type="match status" value="1"/>
</dbReference>
<dbReference type="PANTHER" id="PTHR22911">
    <property type="entry name" value="ACYL-MALONYL CONDENSING ENZYME-RELATED"/>
    <property type="match status" value="1"/>
</dbReference>
<comment type="caution">
    <text evidence="8">The sequence shown here is derived from an EMBL/GenBank/DDBJ whole genome shotgun (WGS) entry which is preliminary data.</text>
</comment>
<evidence type="ECO:0000256" key="1">
    <source>
        <dbReference type="ARBA" id="ARBA00004141"/>
    </source>
</evidence>
<protein>
    <recommendedName>
        <fullName evidence="7">EamA domain-containing protein</fullName>
    </recommendedName>
</protein>
<evidence type="ECO:0000256" key="3">
    <source>
        <dbReference type="ARBA" id="ARBA00022692"/>
    </source>
</evidence>
<evidence type="ECO:0000256" key="6">
    <source>
        <dbReference type="SAM" id="Phobius"/>
    </source>
</evidence>
<feature type="transmembrane region" description="Helical" evidence="6">
    <location>
        <begin position="252"/>
        <end position="276"/>
    </location>
</feature>
<feature type="transmembrane region" description="Helical" evidence="6">
    <location>
        <begin position="316"/>
        <end position="336"/>
    </location>
</feature>
<dbReference type="Pfam" id="PF00892">
    <property type="entry name" value="EamA"/>
    <property type="match status" value="1"/>
</dbReference>
<feature type="transmembrane region" description="Helical" evidence="6">
    <location>
        <begin position="402"/>
        <end position="419"/>
    </location>
</feature>
<keyword evidence="5 6" id="KW-0472">Membrane</keyword>
<evidence type="ECO:0000313" key="8">
    <source>
        <dbReference type="EMBL" id="MBA0757448.1"/>
    </source>
</evidence>
<comment type="similarity">
    <text evidence="2">Belongs to the drug/metabolite transporter (DMT) superfamily. Plant drug/metabolite exporter (P-DME) (TC 2.A.7.4) family.</text>
</comment>
<evidence type="ECO:0000313" key="9">
    <source>
        <dbReference type="Proteomes" id="UP000593568"/>
    </source>
</evidence>
<keyword evidence="9" id="KW-1185">Reference proteome</keyword>
<proteinExistence type="inferred from homology"/>
<dbReference type="EMBL" id="JABEZW010000001">
    <property type="protein sequence ID" value="MBA0757448.1"/>
    <property type="molecule type" value="Genomic_DNA"/>
</dbReference>
<organism evidence="8 9">
    <name type="scientific">Gossypium trilobum</name>
    <dbReference type="NCBI Taxonomy" id="34281"/>
    <lineage>
        <taxon>Eukaryota</taxon>
        <taxon>Viridiplantae</taxon>
        <taxon>Streptophyta</taxon>
        <taxon>Embryophyta</taxon>
        <taxon>Tracheophyta</taxon>
        <taxon>Spermatophyta</taxon>
        <taxon>Magnoliopsida</taxon>
        <taxon>eudicotyledons</taxon>
        <taxon>Gunneridae</taxon>
        <taxon>Pentapetalae</taxon>
        <taxon>rosids</taxon>
        <taxon>malvids</taxon>
        <taxon>Malvales</taxon>
        <taxon>Malvaceae</taxon>
        <taxon>Malvoideae</taxon>
        <taxon>Gossypium</taxon>
    </lineage>
</organism>
<evidence type="ECO:0000256" key="4">
    <source>
        <dbReference type="ARBA" id="ARBA00022989"/>
    </source>
</evidence>